<dbReference type="Proteomes" id="UP000190816">
    <property type="component" value="Unassembled WGS sequence"/>
</dbReference>
<proteinExistence type="predicted"/>
<reference evidence="1 2" key="1">
    <citation type="submission" date="2016-06" db="EMBL/GenBank/DDBJ databases">
        <authorList>
            <person name="Nicholson A.C."/>
        </authorList>
    </citation>
    <scope>NUCLEOTIDE SEQUENCE [LARGE SCALE GENOMIC DNA]</scope>
    <source>
        <strain evidence="1 2">G4123</strain>
    </source>
</reference>
<evidence type="ECO:0000313" key="2">
    <source>
        <dbReference type="Proteomes" id="UP000190816"/>
    </source>
</evidence>
<sequence length="96" mass="11305">MSINKFLLYVVGIVIVKIYCKYENSNISLKEKPHTIKEITIKKQVHFQKNEHTKNSNMLKISILHKDILLRYVLLKWVAIFRNPTPEIKSNPIISD</sequence>
<dbReference type="AlphaFoldDB" id="A0AAJ3NGU6"/>
<dbReference type="KEGG" id="ego:BBD34_16830"/>
<evidence type="ECO:0000313" key="1">
    <source>
        <dbReference type="EMBL" id="OPB81151.1"/>
    </source>
</evidence>
<comment type="caution">
    <text evidence="1">The sequence shown here is derived from an EMBL/GenBank/DDBJ whole genome shotgun (WGS) entry which is preliminary data.</text>
</comment>
<name>A0AAJ3NGU6_9FLAO</name>
<organism evidence="1 2">
    <name type="scientific">Elizabethkingia ursingii</name>
    <dbReference type="NCBI Taxonomy" id="1756150"/>
    <lineage>
        <taxon>Bacteria</taxon>
        <taxon>Pseudomonadati</taxon>
        <taxon>Bacteroidota</taxon>
        <taxon>Flavobacteriia</taxon>
        <taxon>Flavobacteriales</taxon>
        <taxon>Weeksellaceae</taxon>
        <taxon>Elizabethkingia</taxon>
    </lineage>
</organism>
<accession>A0AAJ3NGU6</accession>
<protein>
    <submittedName>
        <fullName evidence="1">Uncharacterized protein</fullName>
    </submittedName>
</protein>
<gene>
    <name evidence="1" type="ORF">BAY32_00290</name>
</gene>
<dbReference type="EMBL" id="MAIC01000001">
    <property type="protein sequence ID" value="OPB81151.1"/>
    <property type="molecule type" value="Genomic_DNA"/>
</dbReference>